<comment type="caution">
    <text evidence="2">The sequence shown here is derived from an EMBL/GenBank/DDBJ whole genome shotgun (WGS) entry which is preliminary data.</text>
</comment>
<evidence type="ECO:0000256" key="1">
    <source>
        <dbReference type="SAM" id="Phobius"/>
    </source>
</evidence>
<dbReference type="GeneID" id="94840033"/>
<keyword evidence="3" id="KW-1185">Reference proteome</keyword>
<reference evidence="2" key="1">
    <citation type="submission" date="2016-10" db="EMBL/GenBank/DDBJ databases">
        <authorList>
            <person name="Benchimol M."/>
            <person name="Almeida L.G."/>
            <person name="Vasconcelos A.T."/>
            <person name="Perreira-Neves A."/>
            <person name="Rosa I.A."/>
            <person name="Tasca T."/>
            <person name="Bogo M.R."/>
            <person name="de Souza W."/>
        </authorList>
    </citation>
    <scope>NUCLEOTIDE SEQUENCE [LARGE SCALE GENOMIC DNA]</scope>
    <source>
        <strain evidence="2">K</strain>
    </source>
</reference>
<feature type="transmembrane region" description="Helical" evidence="1">
    <location>
        <begin position="96"/>
        <end position="121"/>
    </location>
</feature>
<keyword evidence="1" id="KW-1133">Transmembrane helix</keyword>
<proteinExistence type="predicted"/>
<feature type="transmembrane region" description="Helical" evidence="1">
    <location>
        <begin position="72"/>
        <end position="90"/>
    </location>
</feature>
<feature type="transmembrane region" description="Helical" evidence="1">
    <location>
        <begin position="822"/>
        <end position="846"/>
    </location>
</feature>
<dbReference type="Proteomes" id="UP000179807">
    <property type="component" value="Unassembled WGS sequence"/>
</dbReference>
<accession>A0A1J4K1W3</accession>
<protein>
    <recommendedName>
        <fullName evidence="4">Guanylate cyclase domain-containing protein</fullName>
    </recommendedName>
</protein>
<dbReference type="VEuPathDB" id="TrichDB:TRFO_27094"/>
<feature type="transmembrane region" description="Helical" evidence="1">
    <location>
        <begin position="611"/>
        <end position="633"/>
    </location>
</feature>
<feature type="transmembrane region" description="Helical" evidence="1">
    <location>
        <begin position="1111"/>
        <end position="1136"/>
    </location>
</feature>
<feature type="transmembrane region" description="Helical" evidence="1">
    <location>
        <begin position="267"/>
        <end position="286"/>
    </location>
</feature>
<keyword evidence="1" id="KW-0812">Transmembrane</keyword>
<evidence type="ECO:0000313" key="2">
    <source>
        <dbReference type="EMBL" id="OHT05227.1"/>
    </source>
</evidence>
<organism evidence="2 3">
    <name type="scientific">Tritrichomonas foetus</name>
    <dbReference type="NCBI Taxonomy" id="1144522"/>
    <lineage>
        <taxon>Eukaryota</taxon>
        <taxon>Metamonada</taxon>
        <taxon>Parabasalia</taxon>
        <taxon>Tritrichomonadida</taxon>
        <taxon>Tritrichomonadidae</taxon>
        <taxon>Tritrichomonas</taxon>
    </lineage>
</organism>
<dbReference type="EMBL" id="MLAK01000765">
    <property type="protein sequence ID" value="OHT05227.1"/>
    <property type="molecule type" value="Genomic_DNA"/>
</dbReference>
<feature type="transmembrane region" description="Helical" evidence="1">
    <location>
        <begin position="234"/>
        <end position="255"/>
    </location>
</feature>
<feature type="transmembrane region" description="Helical" evidence="1">
    <location>
        <begin position="40"/>
        <end position="60"/>
    </location>
</feature>
<gene>
    <name evidence="2" type="ORF">TRFO_27094</name>
</gene>
<dbReference type="RefSeq" id="XP_068358363.1">
    <property type="nucleotide sequence ID" value="XM_068505329.1"/>
</dbReference>
<keyword evidence="1" id="KW-0472">Membrane</keyword>
<name>A0A1J4K1W3_9EUKA</name>
<evidence type="ECO:0000313" key="3">
    <source>
        <dbReference type="Proteomes" id="UP000179807"/>
    </source>
</evidence>
<sequence length="1519" mass="174476">MRGRFIHEKEKAIPKSEIKALLKSFRLTYNYIHSKSNLPGLFFIIRYIFILLQIAISSFFPMEHETWRENKVTTNVMNFLSFFIYFGSIAESTNGIIVSFIILAIVFFAILALNFIAMLLYQGKGRIPDVLILLVTLCNDIIAPTTSSYLFSQMGILIGSLLFGEFNIAFLVGIIVLFILILVMVILFMFYYFPRIIYSPTSSLFWNSSDDVLVFIATGVINFCSRLAEIAPGIYLYIFRALYCVSLLILLLYVFFVPLFIDMNRNFMLRGITLGSIIVAIIQTINVLDQDIVFMFSALVFILSWFIVYILSLNSTNKILNKLELLYDCPEDLHSLIRNRFTLILLLRIGIKYGHPYITSLAPFREGILRYPNSQILWEQYLRFVAIYPEENLTLMNITEEIKHRFKDNARLKTLRILSTSILQSRNKHMSSALKHKIKEFDEASRVIRSMMISYWTAISEGSSIAAYDIAEQIHTQREELKSKYLNQLNLFPNNWILAANYSKSLDNLENNKRDSLIWSKRAQFLRRNDVILDKCRTRGLQTFTNLPSVIRDDDLDIKPKDGSVVSKSSVSSRSQVSASFNDLGNDEITDDFILMTEGVRSMGLHTPIPFINHIICYLLVVLIIFGVALPFLPVIPTVNTFNSLKNYWIMIEDASNIGFKASRAYFLLGYTVVRGAIPNTFPDYETEKNIFSTGNETFYEMNTVFPQLACDFSNDVGNMVKDIASYISTDSASMNLYYSSTIHVIYPYSNNLEVEVSYIDALTYVSTQLFGYNSSIGRDFTSDYWFVYTMENLVPVSEFFFELANELSNDSLKDIDHAQNLTMIITIIADVFFVILSSIFIYLVIKMQNKWDGMIFAISRLPKYAIHHTTSIFSFSSMKIKLSDEERLYNSEFIKMATSRASNGGLPKTSIIFLFIIFVIIVIFSTTINFFSAENITKYLISIPQRFILLRQAGAKIFHIQATLNILIITLLGITDIDNEEMLADLNDNEIRINNLMDELIVGSTSTQNNGFMSSKDNNLLDNLFESQSIITENLTFHDYIEKIPDILMFSKIQEILELNIRYAQLGYEQDTNYAFFINHYLEHHWNSFVEDKYSQIYYDRFHADIPKTLITIFCFPIITVAVNIILVITILVLIHKIRTLIRFCLSSLSFIDPTIITQSREITNLLSGSFIIDNKGRSTSRIVMNKVPQYSSEIIIAIGCNKIIEYMNMAAESKWNLKEVDCIDVDFDLVFSFQDKEYFQNSITGMFDGMVDKVESFETSVLIVSSETLKPVKVSLFPVKENKKVKQIIVVFIDSSKENELEMIYNEEKEKTRELQMNMYPSQIRNLISFKDQNLIVISKKIILVVIQLSNMETTLLNSYENSLDNQTFDLVSYRSIIYDLLKSNKKSSHIKTLGLTEYVAFNIDGNDEDATKNAIDFCKSVSNSLKETNNENYIAQFGYTSENKCPMGMLESFHLSFDLFGRCIHTGRVLANNASPNSILIDRLEINAVKSFIGNEIKQKVISSKGTEFTAYEYFL</sequence>
<feature type="transmembrane region" description="Helical" evidence="1">
    <location>
        <begin position="954"/>
        <end position="975"/>
    </location>
</feature>
<feature type="transmembrane region" description="Helical" evidence="1">
    <location>
        <begin position="292"/>
        <end position="312"/>
    </location>
</feature>
<evidence type="ECO:0008006" key="4">
    <source>
        <dbReference type="Google" id="ProtNLM"/>
    </source>
</evidence>
<feature type="transmembrane region" description="Helical" evidence="1">
    <location>
        <begin position="166"/>
        <end position="191"/>
    </location>
</feature>
<feature type="transmembrane region" description="Helical" evidence="1">
    <location>
        <begin position="912"/>
        <end position="934"/>
    </location>
</feature>